<evidence type="ECO:0000256" key="4">
    <source>
        <dbReference type="ARBA" id="ARBA00022808"/>
    </source>
</evidence>
<feature type="binding site" evidence="7">
    <location>
        <position position="92"/>
    </location>
    <ligand>
        <name>Fe(3+)</name>
        <dbReference type="ChEBI" id="CHEBI:29034"/>
    </ligand>
</feature>
<gene>
    <name evidence="7 9" type="primary">hutI</name>
    <name evidence="9" type="ORF">SPPYR_0409</name>
</gene>
<dbReference type="PANTHER" id="PTHR42752">
    <property type="entry name" value="IMIDAZOLONEPROPIONASE"/>
    <property type="match status" value="1"/>
</dbReference>
<feature type="binding site" evidence="7">
    <location>
        <position position="333"/>
    </location>
    <ligand>
        <name>Fe(3+)</name>
        <dbReference type="ChEBI" id="CHEBI:29034"/>
    </ligand>
</feature>
<dbReference type="InterPro" id="IPR005920">
    <property type="entry name" value="HutI"/>
</dbReference>
<dbReference type="InterPro" id="IPR011059">
    <property type="entry name" value="Metal-dep_hydrolase_composite"/>
</dbReference>
<comment type="similarity">
    <text evidence="7">Belongs to the metallo-dependent hydrolases superfamily. HutI family.</text>
</comment>
<dbReference type="GO" id="GO:0005506">
    <property type="term" value="F:iron ion binding"/>
    <property type="evidence" value="ECO:0007669"/>
    <property type="project" value="UniProtKB-UniRule"/>
</dbReference>
<comment type="function">
    <text evidence="7">Catalyzes the hydrolytic cleavage of the carbon-nitrogen bond in imidazolone-5-propanoate to yield N-formimidoyl-L-glutamate. It is the third step in the universal histidine degradation pathway.</text>
</comment>
<evidence type="ECO:0000259" key="8">
    <source>
        <dbReference type="Pfam" id="PF01979"/>
    </source>
</evidence>
<evidence type="ECO:0000256" key="1">
    <source>
        <dbReference type="ARBA" id="ARBA00012864"/>
    </source>
</evidence>
<keyword evidence="3 7" id="KW-0378">Hydrolase</keyword>
<dbReference type="SUPFAM" id="SSF51556">
    <property type="entry name" value="Metallo-dependent hydrolases"/>
    <property type="match status" value="1"/>
</dbReference>
<dbReference type="EMBL" id="LT598653">
    <property type="protein sequence ID" value="SBV31529.1"/>
    <property type="molecule type" value="Genomic_DNA"/>
</dbReference>
<dbReference type="CDD" id="cd01296">
    <property type="entry name" value="Imidazolone-5PH"/>
    <property type="match status" value="1"/>
</dbReference>
<keyword evidence="2 7" id="KW-0479">Metal-binding</keyword>
<dbReference type="EC" id="3.5.2.7" evidence="1 7"/>
<dbReference type="GO" id="GO:0008270">
    <property type="term" value="F:zinc ion binding"/>
    <property type="evidence" value="ECO:0007669"/>
    <property type="project" value="UniProtKB-UniRule"/>
</dbReference>
<feature type="binding site" evidence="7">
    <location>
        <position position="258"/>
    </location>
    <ligand>
        <name>Fe(3+)</name>
        <dbReference type="ChEBI" id="CHEBI:29034"/>
    </ligand>
</feature>
<feature type="binding site" evidence="7">
    <location>
        <position position="261"/>
    </location>
    <ligand>
        <name>4-imidazolone-5-propanoate</name>
        <dbReference type="ChEBI" id="CHEBI:77893"/>
    </ligand>
</feature>
<feature type="binding site" evidence="7">
    <location>
        <position position="162"/>
    </location>
    <ligand>
        <name>N-formimidoyl-L-glutamate</name>
        <dbReference type="ChEBI" id="CHEBI:58928"/>
    </ligand>
</feature>
<dbReference type="GO" id="GO:0019557">
    <property type="term" value="P:L-histidine catabolic process to glutamate and formate"/>
    <property type="evidence" value="ECO:0007669"/>
    <property type="project" value="UniProtKB-UniPathway"/>
</dbReference>
<feature type="binding site" evidence="7">
    <location>
        <position position="92"/>
    </location>
    <ligand>
        <name>Zn(2+)</name>
        <dbReference type="ChEBI" id="CHEBI:29105"/>
    </ligand>
</feature>
<keyword evidence="5 7" id="KW-0862">Zinc</keyword>
<evidence type="ECO:0000256" key="7">
    <source>
        <dbReference type="HAMAP-Rule" id="MF_00372"/>
    </source>
</evidence>
<comment type="cofactor">
    <cofactor evidence="7">
        <name>Zn(2+)</name>
        <dbReference type="ChEBI" id="CHEBI:29105"/>
    </cofactor>
    <cofactor evidence="7">
        <name>Fe(3+)</name>
        <dbReference type="ChEBI" id="CHEBI:29034"/>
    </cofactor>
    <text evidence="7">Binds 1 zinc or iron ion per subunit.</text>
</comment>
<dbReference type="HAMAP" id="MF_00372">
    <property type="entry name" value="HutI"/>
    <property type="match status" value="1"/>
</dbReference>
<evidence type="ECO:0000256" key="3">
    <source>
        <dbReference type="ARBA" id="ARBA00022801"/>
    </source>
</evidence>
<dbReference type="AlphaFoldDB" id="A0A1Y5PND3"/>
<keyword evidence="4 7" id="KW-0369">Histidine metabolism</keyword>
<feature type="binding site" evidence="7">
    <location>
        <position position="90"/>
    </location>
    <ligand>
        <name>Zn(2+)</name>
        <dbReference type="ChEBI" id="CHEBI:29105"/>
    </ligand>
</feature>
<comment type="catalytic activity">
    <reaction evidence="7">
        <text>4-imidazolone-5-propanoate + H2O = N-formimidoyl-L-glutamate</text>
        <dbReference type="Rhea" id="RHEA:23660"/>
        <dbReference type="ChEBI" id="CHEBI:15377"/>
        <dbReference type="ChEBI" id="CHEBI:58928"/>
        <dbReference type="ChEBI" id="CHEBI:77893"/>
        <dbReference type="EC" id="3.5.2.7"/>
    </reaction>
</comment>
<feature type="binding site" evidence="7">
    <location>
        <position position="90"/>
    </location>
    <ligand>
        <name>Fe(3+)</name>
        <dbReference type="ChEBI" id="CHEBI:29034"/>
    </ligand>
</feature>
<feature type="binding site" evidence="7">
    <location>
        <position position="99"/>
    </location>
    <ligand>
        <name>4-imidazolone-5-propanoate</name>
        <dbReference type="ChEBI" id="CHEBI:77893"/>
    </ligand>
</feature>
<feature type="domain" description="Amidohydrolase-related" evidence="8">
    <location>
        <begin position="82"/>
        <end position="399"/>
    </location>
</feature>
<dbReference type="Gene3D" id="2.30.40.10">
    <property type="entry name" value="Urease, subunit C, domain 1"/>
    <property type="match status" value="1"/>
</dbReference>
<dbReference type="GO" id="GO:0050480">
    <property type="term" value="F:imidazolonepropionase activity"/>
    <property type="evidence" value="ECO:0007669"/>
    <property type="project" value="UniProtKB-UniRule"/>
</dbReference>
<feature type="binding site" evidence="7">
    <location>
        <position position="333"/>
    </location>
    <ligand>
        <name>Zn(2+)</name>
        <dbReference type="ChEBI" id="CHEBI:29105"/>
    </ligand>
</feature>
<accession>A0A1Y5PND3</accession>
<dbReference type="InterPro" id="IPR006680">
    <property type="entry name" value="Amidohydro-rel"/>
</dbReference>
<comment type="pathway">
    <text evidence="7">Amino-acid degradation; L-histidine degradation into L-glutamate; N-formimidoyl-L-glutamate from L-histidine: step 3/3.</text>
</comment>
<keyword evidence="7" id="KW-0963">Cytoplasm</keyword>
<organism evidence="9">
    <name type="scientific">uncultured Sphingopyxis sp</name>
    <dbReference type="NCBI Taxonomy" id="310581"/>
    <lineage>
        <taxon>Bacteria</taxon>
        <taxon>Pseudomonadati</taxon>
        <taxon>Pseudomonadota</taxon>
        <taxon>Alphaproteobacteria</taxon>
        <taxon>Sphingomonadales</taxon>
        <taxon>Sphingomonadaceae</taxon>
        <taxon>Sphingopyxis</taxon>
        <taxon>environmental samples</taxon>
    </lineage>
</organism>
<evidence type="ECO:0000256" key="5">
    <source>
        <dbReference type="ARBA" id="ARBA00022833"/>
    </source>
</evidence>
<dbReference type="GO" id="GO:0005737">
    <property type="term" value="C:cytoplasm"/>
    <property type="evidence" value="ECO:0007669"/>
    <property type="project" value="UniProtKB-SubCell"/>
</dbReference>
<dbReference type="PANTHER" id="PTHR42752:SF1">
    <property type="entry name" value="IMIDAZOLONEPROPIONASE-RELATED"/>
    <property type="match status" value="1"/>
</dbReference>
<evidence type="ECO:0000256" key="6">
    <source>
        <dbReference type="ARBA" id="ARBA00023004"/>
    </source>
</evidence>
<feature type="binding site" evidence="7">
    <location>
        <position position="258"/>
    </location>
    <ligand>
        <name>Zn(2+)</name>
        <dbReference type="ChEBI" id="CHEBI:29105"/>
    </ligand>
</feature>
<dbReference type="SUPFAM" id="SSF51338">
    <property type="entry name" value="Composite domain of metallo-dependent hydrolases"/>
    <property type="match status" value="1"/>
</dbReference>
<comment type="subcellular location">
    <subcellularLocation>
        <location evidence="7">Cytoplasm</location>
    </subcellularLocation>
</comment>
<feature type="binding site" evidence="7">
    <location>
        <position position="335"/>
    </location>
    <ligand>
        <name>N-formimidoyl-L-glutamate</name>
        <dbReference type="ChEBI" id="CHEBI:58928"/>
    </ligand>
</feature>
<feature type="binding site" evidence="7">
    <location>
        <position position="162"/>
    </location>
    <ligand>
        <name>4-imidazolone-5-propanoate</name>
        <dbReference type="ChEBI" id="CHEBI:77893"/>
    </ligand>
</feature>
<proteinExistence type="inferred from homology"/>
<keyword evidence="6 7" id="KW-0408">Iron</keyword>
<reference evidence="9" key="1">
    <citation type="submission" date="2016-03" db="EMBL/GenBank/DDBJ databases">
        <authorList>
            <person name="Ploux O."/>
        </authorList>
    </citation>
    <scope>NUCLEOTIDE SEQUENCE</scope>
    <source>
        <strain evidence="9">UC10</strain>
    </source>
</reference>
<dbReference type="InterPro" id="IPR032466">
    <property type="entry name" value="Metal_Hydrolase"/>
</dbReference>
<feature type="binding site" evidence="7">
    <location>
        <position position="338"/>
    </location>
    <ligand>
        <name>4-imidazolone-5-propanoate</name>
        <dbReference type="ChEBI" id="CHEBI:77893"/>
    </ligand>
</feature>
<dbReference type="KEGG" id="sphu:SPPYR_0409"/>
<dbReference type="Gene3D" id="3.20.20.140">
    <property type="entry name" value="Metal-dependent hydrolases"/>
    <property type="match status" value="1"/>
</dbReference>
<dbReference type="UniPathway" id="UPA00379">
    <property type="reaction ID" value="UER00551"/>
</dbReference>
<sequence length="419" mass="44197">MLSNHATAAFILCLDIMAHKNDAVQMEQRWTNARLATMAGDDLGLIDDGVVAAKDGRIVYAGPAEGAPATGARAHDCAGRLITPGLIDCHTHLIHGGNRANEWAMRLEGASYEEIARAGGGIVSTMRATRAASEAELVQSALPRLDALIAEGVTTIEIKSGYGLSTDDEVKMLRAARALADHRAIRVEPTFLGAHALPPEYKGKSDAYIDLVVDEMIPAAAPLASAVDAFCEGIGFSPTQCARVFAAAEAHGLKVKLHAEQLSALHGSALAARHGALSADHLEHATDDDVRAMAEAGTVAVLLPGAYYFMRETKLPPVDAMRRHGTRIALATDNNPGTSPTTSLLLMLNMGATLFGLTVVEALRGVTVNAAAALGLGDEIGTLEPGKVCDLAIWDVTDPAELVYRISFNPLHQRIKDGQ</sequence>
<dbReference type="GO" id="GO:0019556">
    <property type="term" value="P:L-histidine catabolic process to glutamate and formamide"/>
    <property type="evidence" value="ECO:0007669"/>
    <property type="project" value="UniProtKB-UniRule"/>
</dbReference>
<protein>
    <recommendedName>
        <fullName evidence="1 7">Imidazolonepropionase</fullName>
        <ecNumber evidence="1 7">3.5.2.7</ecNumber>
    </recommendedName>
    <alternativeName>
        <fullName evidence="7">Imidazolone-5-propionate hydrolase</fullName>
    </alternativeName>
</protein>
<feature type="binding site" evidence="7">
    <location>
        <position position="337"/>
    </location>
    <ligand>
        <name>N-formimidoyl-L-glutamate</name>
        <dbReference type="ChEBI" id="CHEBI:58928"/>
    </ligand>
</feature>
<dbReference type="Pfam" id="PF01979">
    <property type="entry name" value="Amidohydro_1"/>
    <property type="match status" value="1"/>
</dbReference>
<evidence type="ECO:0000313" key="9">
    <source>
        <dbReference type="EMBL" id="SBV31529.1"/>
    </source>
</evidence>
<name>A0A1Y5PND3_9SPHN</name>
<feature type="binding site" evidence="7">
    <location>
        <position position="195"/>
    </location>
    <ligand>
        <name>4-imidazolone-5-propanoate</name>
        <dbReference type="ChEBI" id="CHEBI:77893"/>
    </ligand>
</feature>
<evidence type="ECO:0000256" key="2">
    <source>
        <dbReference type="ARBA" id="ARBA00022723"/>
    </source>
</evidence>
<dbReference type="NCBIfam" id="TIGR01224">
    <property type="entry name" value="hutI"/>
    <property type="match status" value="1"/>
</dbReference>
<dbReference type="FunFam" id="3.20.20.140:FF:000007">
    <property type="entry name" value="Imidazolonepropionase"/>
    <property type="match status" value="1"/>
</dbReference>